<dbReference type="EMBL" id="AAMIYH010000015">
    <property type="protein sequence ID" value="EDH8302960.1"/>
    <property type="molecule type" value="Genomic_DNA"/>
</dbReference>
<sequence length="162" mass="18625">MTTVLVTKDYILADRLVDYGGTVKELPKLHKYKNKFVVYTGERVLDSDLWKTTIMSGAEKYLIEEKRTKVEGIFKDLIEKERLFDQVIIFTAKETHWLGLLEDKFESRVLNKNTVWATGSGQGFARAAWATGITEKNIIPLVGSIDTASSQTYDLFYRKHLR</sequence>
<accession>A0A635R818</accession>
<evidence type="ECO:0000313" key="1">
    <source>
        <dbReference type="EMBL" id="EDH8302960.1"/>
    </source>
</evidence>
<organism evidence="1">
    <name type="scientific">Salmonella enterica subsp. enterica serovar Chester</name>
    <dbReference type="NCBI Taxonomy" id="149386"/>
    <lineage>
        <taxon>Bacteria</taxon>
        <taxon>Pseudomonadati</taxon>
        <taxon>Pseudomonadota</taxon>
        <taxon>Gammaproteobacteria</taxon>
        <taxon>Enterobacterales</taxon>
        <taxon>Enterobacteriaceae</taxon>
        <taxon>Salmonella</taxon>
    </lineage>
</organism>
<comment type="caution">
    <text evidence="1">The sequence shown here is derived from an EMBL/GenBank/DDBJ whole genome shotgun (WGS) entry which is preliminary data.</text>
</comment>
<proteinExistence type="predicted"/>
<gene>
    <name evidence="1" type="ORF">CB695_15925</name>
</gene>
<protein>
    <submittedName>
        <fullName evidence="1">Uncharacterized protein</fullName>
    </submittedName>
</protein>
<dbReference type="AlphaFoldDB" id="A0A635R818"/>
<name>A0A635R818_SALET</name>
<reference evidence="1" key="1">
    <citation type="submission" date="2018-07" db="EMBL/GenBank/DDBJ databases">
        <authorList>
            <person name="Ashton P.M."/>
            <person name="Dallman T."/>
            <person name="Nair S."/>
            <person name="De Pinna E."/>
            <person name="Peters T."/>
            <person name="Grant K."/>
        </authorList>
    </citation>
    <scope>NUCLEOTIDE SEQUENCE</scope>
    <source>
        <strain evidence="1">368335</strain>
    </source>
</reference>